<evidence type="ECO:0000313" key="2">
    <source>
        <dbReference type="Proteomes" id="UP001056120"/>
    </source>
</evidence>
<evidence type="ECO:0000313" key="1">
    <source>
        <dbReference type="EMBL" id="KAI3813618.1"/>
    </source>
</evidence>
<dbReference type="EMBL" id="CM042023">
    <property type="protein sequence ID" value="KAI3813618.1"/>
    <property type="molecule type" value="Genomic_DNA"/>
</dbReference>
<protein>
    <submittedName>
        <fullName evidence="1">Uncharacterized protein</fullName>
    </submittedName>
</protein>
<keyword evidence="2" id="KW-1185">Reference proteome</keyword>
<reference evidence="1 2" key="2">
    <citation type="journal article" date="2022" name="Mol. Ecol. Resour.">
        <title>The genomes of chicory, endive, great burdock and yacon provide insights into Asteraceae paleo-polyploidization history and plant inulin production.</title>
        <authorList>
            <person name="Fan W."/>
            <person name="Wang S."/>
            <person name="Wang H."/>
            <person name="Wang A."/>
            <person name="Jiang F."/>
            <person name="Liu H."/>
            <person name="Zhao H."/>
            <person name="Xu D."/>
            <person name="Zhang Y."/>
        </authorList>
    </citation>
    <scope>NUCLEOTIDE SEQUENCE [LARGE SCALE GENOMIC DNA]</scope>
    <source>
        <strain evidence="2">cv. Yunnan</strain>
        <tissue evidence="1">Leaves</tissue>
    </source>
</reference>
<proteinExistence type="predicted"/>
<accession>A0ACB9J1N0</accession>
<sequence length="213" mass="24077">MEKQAKKKIEKQAKKKKRCLGTESEAKMTKKSKKNRNTELEETDNDRPVKCGKKIKKSELGESSDGGEKSEEESKRMKRKLSKKKKTGKVLIEIESSSKKKRLRLKKKDFILISKSKSGGSGKAKKVKRQAKSRCTKNGFGKLLTFKVDGIPSKLAHYAVNKFKARKMKIRTPSGHIKVDTNSIHSLLGVTKGGIKMYSITPLKVLDDKVKQW</sequence>
<reference evidence="2" key="1">
    <citation type="journal article" date="2022" name="Mol. Ecol. Resour.">
        <title>The genomes of chicory, endive, great burdock and yacon provide insights into Asteraceae palaeo-polyploidization history and plant inulin production.</title>
        <authorList>
            <person name="Fan W."/>
            <person name="Wang S."/>
            <person name="Wang H."/>
            <person name="Wang A."/>
            <person name="Jiang F."/>
            <person name="Liu H."/>
            <person name="Zhao H."/>
            <person name="Xu D."/>
            <person name="Zhang Y."/>
        </authorList>
    </citation>
    <scope>NUCLEOTIDE SEQUENCE [LARGE SCALE GENOMIC DNA]</scope>
    <source>
        <strain evidence="2">cv. Yunnan</strain>
    </source>
</reference>
<dbReference type="Proteomes" id="UP001056120">
    <property type="component" value="Linkage Group LG06"/>
</dbReference>
<comment type="caution">
    <text evidence="1">The sequence shown here is derived from an EMBL/GenBank/DDBJ whole genome shotgun (WGS) entry which is preliminary data.</text>
</comment>
<name>A0ACB9J1N0_9ASTR</name>
<gene>
    <name evidence="1" type="ORF">L1987_18346</name>
</gene>
<organism evidence="1 2">
    <name type="scientific">Smallanthus sonchifolius</name>
    <dbReference type="NCBI Taxonomy" id="185202"/>
    <lineage>
        <taxon>Eukaryota</taxon>
        <taxon>Viridiplantae</taxon>
        <taxon>Streptophyta</taxon>
        <taxon>Embryophyta</taxon>
        <taxon>Tracheophyta</taxon>
        <taxon>Spermatophyta</taxon>
        <taxon>Magnoliopsida</taxon>
        <taxon>eudicotyledons</taxon>
        <taxon>Gunneridae</taxon>
        <taxon>Pentapetalae</taxon>
        <taxon>asterids</taxon>
        <taxon>campanulids</taxon>
        <taxon>Asterales</taxon>
        <taxon>Asteraceae</taxon>
        <taxon>Asteroideae</taxon>
        <taxon>Heliantheae alliance</taxon>
        <taxon>Millerieae</taxon>
        <taxon>Smallanthus</taxon>
    </lineage>
</organism>